<evidence type="ECO:0000256" key="2">
    <source>
        <dbReference type="ARBA" id="ARBA00022448"/>
    </source>
</evidence>
<keyword evidence="6 12" id="KW-0067">ATP-binding</keyword>
<dbReference type="GO" id="GO:0005886">
    <property type="term" value="C:plasma membrane"/>
    <property type="evidence" value="ECO:0007669"/>
    <property type="project" value="UniProtKB-SubCell"/>
</dbReference>
<dbReference type="SUPFAM" id="SSF90123">
    <property type="entry name" value="ABC transporter transmembrane region"/>
    <property type="match status" value="1"/>
</dbReference>
<evidence type="ECO:0000259" key="11">
    <source>
        <dbReference type="PROSITE" id="PS50929"/>
    </source>
</evidence>
<feature type="transmembrane region" description="Helical" evidence="9">
    <location>
        <begin position="61"/>
        <end position="81"/>
    </location>
</feature>
<evidence type="ECO:0000256" key="4">
    <source>
        <dbReference type="ARBA" id="ARBA00022692"/>
    </source>
</evidence>
<dbReference type="Gene3D" id="1.20.1560.10">
    <property type="entry name" value="ABC transporter type 1, transmembrane domain"/>
    <property type="match status" value="1"/>
</dbReference>
<keyword evidence="7 9" id="KW-1133">Transmembrane helix</keyword>
<comment type="subcellular location">
    <subcellularLocation>
        <location evidence="1">Cell membrane</location>
        <topology evidence="1">Multi-pass membrane protein</topology>
    </subcellularLocation>
</comment>
<keyword evidence="8 9" id="KW-0472">Membrane</keyword>
<dbReference type="AlphaFoldDB" id="A0A4R6WQF9"/>
<sequence>MALAKSRTDNTAFEDAIRTLRGGFVFVAILTAVLCLCQLIVPLFMIQVYDRVLGSRNMDTLAMLVVVSAGGLMLLGSLDYIRSRVYHVLGHRLMRRLQQPTLQAAVDGALEGRTSNPGQALRDLTELRQFITGSAINVPFEAMFTPLFLAVMFLMHPVYGFMALFAAFLLISLSIAMEIVARRPLAEANEAAVKSMGATSAALRNAEVIQAMGMLPAIAGRWEKDQRRVLAGLDEGNQRSRALSATSKTIRYMLQIAMLSIGAILVIQREATPGTMVAASIIMGRMLLPFDQLIEGWRQWVSARGTYRRLRELVGRSETRHAGMSLANPEGRLNVERLTFVPPGADRPVLRNISFSLEPGEVLGVIGPSAAGKSTLARLLVGVWRPTGGAVYLDGQNVVNWDRAAFGRAVGYLPQSVSLLDGSVRDNISHMAPADPAEVVAAARRADVHETIGALPHGYDTEIGEQGYSLSGGQRQRIGLARALFGSPVFMVLDEPNANLDQSGEQALMNALAAAKADGTTIILITHRPSIVGVCDKLLVLREGGMAQFGPRADVLRSVTAASKNDNNAVPGQGGVARLVKS</sequence>
<dbReference type="InterPro" id="IPR003439">
    <property type="entry name" value="ABC_transporter-like_ATP-bd"/>
</dbReference>
<evidence type="ECO:0000256" key="6">
    <source>
        <dbReference type="ARBA" id="ARBA00022840"/>
    </source>
</evidence>
<name>A0A4R6WQF9_9PROT</name>
<gene>
    <name evidence="12" type="ORF">A8950_1661</name>
</gene>
<evidence type="ECO:0000313" key="13">
    <source>
        <dbReference type="Proteomes" id="UP000295783"/>
    </source>
</evidence>
<dbReference type="PROSITE" id="PS50893">
    <property type="entry name" value="ABC_TRANSPORTER_2"/>
    <property type="match status" value="1"/>
</dbReference>
<organism evidence="12 13">
    <name type="scientific">Dongia mobilis</name>
    <dbReference type="NCBI Taxonomy" id="578943"/>
    <lineage>
        <taxon>Bacteria</taxon>
        <taxon>Pseudomonadati</taxon>
        <taxon>Pseudomonadota</taxon>
        <taxon>Alphaproteobacteria</taxon>
        <taxon>Rhodospirillales</taxon>
        <taxon>Dongiaceae</taxon>
        <taxon>Dongia</taxon>
    </lineage>
</organism>
<comment type="caution">
    <text evidence="12">The sequence shown here is derived from an EMBL/GenBank/DDBJ whole genome shotgun (WGS) entry which is preliminary data.</text>
</comment>
<proteinExistence type="predicted"/>
<dbReference type="Gene3D" id="3.40.50.300">
    <property type="entry name" value="P-loop containing nucleotide triphosphate hydrolases"/>
    <property type="match status" value="1"/>
</dbReference>
<evidence type="ECO:0000256" key="8">
    <source>
        <dbReference type="ARBA" id="ARBA00023136"/>
    </source>
</evidence>
<dbReference type="InterPro" id="IPR011527">
    <property type="entry name" value="ABC1_TM_dom"/>
</dbReference>
<dbReference type="GO" id="GO:0034040">
    <property type="term" value="F:ATPase-coupled lipid transmembrane transporter activity"/>
    <property type="evidence" value="ECO:0007669"/>
    <property type="project" value="TreeGrafter"/>
</dbReference>
<dbReference type="GO" id="GO:0140359">
    <property type="term" value="F:ABC-type transporter activity"/>
    <property type="evidence" value="ECO:0007669"/>
    <property type="project" value="InterPro"/>
</dbReference>
<feature type="transmembrane region" description="Helical" evidence="9">
    <location>
        <begin position="24"/>
        <end position="49"/>
    </location>
</feature>
<evidence type="ECO:0000256" key="9">
    <source>
        <dbReference type="SAM" id="Phobius"/>
    </source>
</evidence>
<evidence type="ECO:0000259" key="10">
    <source>
        <dbReference type="PROSITE" id="PS50893"/>
    </source>
</evidence>
<dbReference type="SMART" id="SM00382">
    <property type="entry name" value="AAA"/>
    <property type="match status" value="1"/>
</dbReference>
<keyword evidence="2" id="KW-0813">Transport</keyword>
<keyword evidence="13" id="KW-1185">Reference proteome</keyword>
<dbReference type="PROSITE" id="PS00211">
    <property type="entry name" value="ABC_TRANSPORTER_1"/>
    <property type="match status" value="1"/>
</dbReference>
<dbReference type="FunFam" id="3.40.50.300:FF:001444">
    <property type="entry name" value="ABC transporter ATP-binding protein"/>
    <property type="match status" value="1"/>
</dbReference>
<dbReference type="Pfam" id="PF00005">
    <property type="entry name" value="ABC_tran"/>
    <property type="match status" value="1"/>
</dbReference>
<evidence type="ECO:0000256" key="7">
    <source>
        <dbReference type="ARBA" id="ARBA00022989"/>
    </source>
</evidence>
<evidence type="ECO:0000256" key="1">
    <source>
        <dbReference type="ARBA" id="ARBA00004651"/>
    </source>
</evidence>
<dbReference type="InterPro" id="IPR039421">
    <property type="entry name" value="Type_1_exporter"/>
</dbReference>
<dbReference type="EMBL" id="SNYW01000007">
    <property type="protein sequence ID" value="TDQ83375.1"/>
    <property type="molecule type" value="Genomic_DNA"/>
</dbReference>
<dbReference type="CDD" id="cd03246">
    <property type="entry name" value="ABCC_Protease_Secretion"/>
    <property type="match status" value="1"/>
</dbReference>
<dbReference type="Pfam" id="PF00664">
    <property type="entry name" value="ABC_membrane"/>
    <property type="match status" value="1"/>
</dbReference>
<protein>
    <submittedName>
        <fullName evidence="12">ATP-binding cassette subfamily C protein</fullName>
    </submittedName>
</protein>
<dbReference type="InterPro" id="IPR017871">
    <property type="entry name" value="ABC_transporter-like_CS"/>
</dbReference>
<dbReference type="PROSITE" id="PS50929">
    <property type="entry name" value="ABC_TM1F"/>
    <property type="match status" value="1"/>
</dbReference>
<reference evidence="12 13" key="1">
    <citation type="submission" date="2019-03" db="EMBL/GenBank/DDBJ databases">
        <title>Genomic Encyclopedia of Type Strains, Phase III (KMG-III): the genomes of soil and plant-associated and newly described type strains.</title>
        <authorList>
            <person name="Whitman W."/>
        </authorList>
    </citation>
    <scope>NUCLEOTIDE SEQUENCE [LARGE SCALE GENOMIC DNA]</scope>
    <source>
        <strain evidence="12 13">CGMCC 1.7660</strain>
    </source>
</reference>
<dbReference type="GO" id="GO:0016887">
    <property type="term" value="F:ATP hydrolysis activity"/>
    <property type="evidence" value="ECO:0007669"/>
    <property type="project" value="InterPro"/>
</dbReference>
<keyword evidence="3" id="KW-1003">Cell membrane</keyword>
<dbReference type="OrthoDB" id="5288404at2"/>
<dbReference type="NCBIfam" id="TIGR01842">
    <property type="entry name" value="type_I_sec_PrtD"/>
    <property type="match status" value="1"/>
</dbReference>
<dbReference type="InterPro" id="IPR036640">
    <property type="entry name" value="ABC1_TM_sf"/>
</dbReference>
<dbReference type="GO" id="GO:0030256">
    <property type="term" value="C:type I protein secretion system complex"/>
    <property type="evidence" value="ECO:0007669"/>
    <property type="project" value="InterPro"/>
</dbReference>
<dbReference type="PANTHER" id="PTHR24221:SF248">
    <property type="entry name" value="ABC TRANSPORTER TRANSMEMBRANE REGION"/>
    <property type="match status" value="1"/>
</dbReference>
<accession>A0A4R6WQF9</accession>
<evidence type="ECO:0000256" key="3">
    <source>
        <dbReference type="ARBA" id="ARBA00022475"/>
    </source>
</evidence>
<dbReference type="InterPro" id="IPR027417">
    <property type="entry name" value="P-loop_NTPase"/>
</dbReference>
<dbReference type="RefSeq" id="WP_133613133.1">
    <property type="nucleotide sequence ID" value="NZ_SNYW01000007.1"/>
</dbReference>
<evidence type="ECO:0000256" key="5">
    <source>
        <dbReference type="ARBA" id="ARBA00022741"/>
    </source>
</evidence>
<keyword evidence="4 9" id="KW-0812">Transmembrane</keyword>
<keyword evidence="5" id="KW-0547">Nucleotide-binding</keyword>
<feature type="domain" description="ABC transporter" evidence="10">
    <location>
        <begin position="333"/>
        <end position="568"/>
    </location>
</feature>
<dbReference type="GO" id="GO:0030253">
    <property type="term" value="P:protein secretion by the type I secretion system"/>
    <property type="evidence" value="ECO:0007669"/>
    <property type="project" value="InterPro"/>
</dbReference>
<feature type="domain" description="ABC transmembrane type-1" evidence="11">
    <location>
        <begin position="25"/>
        <end position="302"/>
    </location>
</feature>
<dbReference type="GO" id="GO:0005524">
    <property type="term" value="F:ATP binding"/>
    <property type="evidence" value="ECO:0007669"/>
    <property type="project" value="UniProtKB-KW"/>
</dbReference>
<dbReference type="InterPro" id="IPR010128">
    <property type="entry name" value="ATPase_T1SS_PrtD-like"/>
</dbReference>
<evidence type="ECO:0000313" key="12">
    <source>
        <dbReference type="EMBL" id="TDQ83375.1"/>
    </source>
</evidence>
<dbReference type="PANTHER" id="PTHR24221">
    <property type="entry name" value="ATP-BINDING CASSETTE SUB-FAMILY B"/>
    <property type="match status" value="1"/>
</dbReference>
<dbReference type="SUPFAM" id="SSF52540">
    <property type="entry name" value="P-loop containing nucleoside triphosphate hydrolases"/>
    <property type="match status" value="1"/>
</dbReference>
<dbReference type="Proteomes" id="UP000295783">
    <property type="component" value="Unassembled WGS sequence"/>
</dbReference>
<dbReference type="InterPro" id="IPR003593">
    <property type="entry name" value="AAA+_ATPase"/>
</dbReference>